<protein>
    <recommendedName>
        <fullName evidence="3">Carbohydrate kinase PfkB domain-containing protein</fullName>
    </recommendedName>
</protein>
<dbReference type="InterPro" id="IPR011611">
    <property type="entry name" value="PfkB_dom"/>
</dbReference>
<dbReference type="EMBL" id="AJAK01000010">
    <property type="protein sequence ID" value="EOH79403.1"/>
    <property type="molecule type" value="Genomic_DNA"/>
</dbReference>
<dbReference type="PROSITE" id="PS00584">
    <property type="entry name" value="PFKB_KINASES_2"/>
    <property type="match status" value="1"/>
</dbReference>
<evidence type="ECO:0000313" key="7">
    <source>
        <dbReference type="Proteomes" id="UP000014148"/>
    </source>
</evidence>
<dbReference type="PANTHER" id="PTHR10584:SF157">
    <property type="entry name" value="SULFOFRUCTOSE KINASE"/>
    <property type="match status" value="1"/>
</dbReference>
<organism evidence="4 6">
    <name type="scientific">Enterococcus malodoratus ATCC 43197</name>
    <dbReference type="NCBI Taxonomy" id="1158601"/>
    <lineage>
        <taxon>Bacteria</taxon>
        <taxon>Bacillati</taxon>
        <taxon>Bacillota</taxon>
        <taxon>Bacilli</taxon>
        <taxon>Lactobacillales</taxon>
        <taxon>Enterococcaceae</taxon>
        <taxon>Enterococcus</taxon>
    </lineage>
</organism>
<dbReference type="PANTHER" id="PTHR10584">
    <property type="entry name" value="SUGAR KINASE"/>
    <property type="match status" value="1"/>
</dbReference>
<dbReference type="STRING" id="71451.RV07_GL001249"/>
<keyword evidence="7" id="KW-1185">Reference proteome</keyword>
<dbReference type="PATRIC" id="fig|1158601.3.peg.1348"/>
<evidence type="ECO:0000313" key="6">
    <source>
        <dbReference type="Proteomes" id="UP000013783"/>
    </source>
</evidence>
<dbReference type="GO" id="GO:0016301">
    <property type="term" value="F:kinase activity"/>
    <property type="evidence" value="ECO:0007669"/>
    <property type="project" value="UniProtKB-KW"/>
</dbReference>
<dbReference type="SUPFAM" id="SSF53613">
    <property type="entry name" value="Ribokinase-like"/>
    <property type="match status" value="1"/>
</dbReference>
<gene>
    <name evidence="5" type="ORF">I585_04039</name>
    <name evidence="4" type="ORF">UAI_01381</name>
</gene>
<dbReference type="InterPro" id="IPR029056">
    <property type="entry name" value="Ribokinase-like"/>
</dbReference>
<dbReference type="Proteomes" id="UP000014148">
    <property type="component" value="Unassembled WGS sequence"/>
</dbReference>
<dbReference type="InterPro" id="IPR002173">
    <property type="entry name" value="Carboh/pur_kinase_PfkB_CS"/>
</dbReference>
<proteinExistence type="predicted"/>
<dbReference type="GO" id="GO:0005829">
    <property type="term" value="C:cytosol"/>
    <property type="evidence" value="ECO:0007669"/>
    <property type="project" value="TreeGrafter"/>
</dbReference>
<keyword evidence="2" id="KW-0418">Kinase</keyword>
<evidence type="ECO:0000259" key="3">
    <source>
        <dbReference type="Pfam" id="PF00294"/>
    </source>
</evidence>
<dbReference type="Gene3D" id="3.40.1190.20">
    <property type="match status" value="1"/>
</dbReference>
<name>R2P8C4_9ENTE</name>
<comment type="caution">
    <text evidence="4">The sequence shown here is derived from an EMBL/GenBank/DDBJ whole genome shotgun (WGS) entry which is preliminary data.</text>
</comment>
<dbReference type="Pfam" id="PF00294">
    <property type="entry name" value="PfkB"/>
    <property type="match status" value="1"/>
</dbReference>
<evidence type="ECO:0000313" key="4">
    <source>
        <dbReference type="EMBL" id="EOH79403.1"/>
    </source>
</evidence>
<reference evidence="4 6" key="1">
    <citation type="submission" date="2013-02" db="EMBL/GenBank/DDBJ databases">
        <title>The Genome Sequence of Enterococcus malodoratus ATCC_43197.</title>
        <authorList>
            <consortium name="The Broad Institute Genome Sequencing Platform"/>
            <consortium name="The Broad Institute Genome Sequencing Center for Infectious Disease"/>
            <person name="Earl A.M."/>
            <person name="Gilmore M.S."/>
            <person name="Lebreton F."/>
            <person name="Walker B."/>
            <person name="Young S.K."/>
            <person name="Zeng Q."/>
            <person name="Gargeya S."/>
            <person name="Fitzgerald M."/>
            <person name="Haas B."/>
            <person name="Abouelleil A."/>
            <person name="Alvarado L."/>
            <person name="Arachchi H.M."/>
            <person name="Berlin A.M."/>
            <person name="Chapman S.B."/>
            <person name="Dewar J."/>
            <person name="Goldberg J."/>
            <person name="Griggs A."/>
            <person name="Gujja S."/>
            <person name="Hansen M."/>
            <person name="Howarth C."/>
            <person name="Imamovic A."/>
            <person name="Larimer J."/>
            <person name="McCowan C."/>
            <person name="Murphy C."/>
            <person name="Neiman D."/>
            <person name="Pearson M."/>
            <person name="Priest M."/>
            <person name="Roberts A."/>
            <person name="Saif S."/>
            <person name="Shea T."/>
            <person name="Sisk P."/>
            <person name="Sykes S."/>
            <person name="Wortman J."/>
            <person name="Nusbaum C."/>
            <person name="Birren B."/>
        </authorList>
    </citation>
    <scope>NUCLEOTIDE SEQUENCE [LARGE SCALE GENOMIC DNA]</scope>
    <source>
        <strain evidence="4 6">ATCC 43197</strain>
    </source>
</reference>
<dbReference type="EMBL" id="ASWA01000004">
    <property type="protein sequence ID" value="EOT64838.1"/>
    <property type="molecule type" value="Genomic_DNA"/>
</dbReference>
<dbReference type="OrthoDB" id="9775849at2"/>
<dbReference type="Proteomes" id="UP000013783">
    <property type="component" value="Unassembled WGS sequence"/>
</dbReference>
<evidence type="ECO:0000256" key="1">
    <source>
        <dbReference type="ARBA" id="ARBA00022679"/>
    </source>
</evidence>
<reference evidence="5 7" key="2">
    <citation type="submission" date="2013-03" db="EMBL/GenBank/DDBJ databases">
        <title>The Genome Sequence of Enterococcus malodoratus ATCC_43197 (PacBio/Illumina hybrid assembly).</title>
        <authorList>
            <consortium name="The Broad Institute Genomics Platform"/>
            <consortium name="The Broad Institute Genome Sequencing Center for Infectious Disease"/>
            <person name="Earl A."/>
            <person name="Russ C."/>
            <person name="Gilmore M."/>
            <person name="Surin D."/>
            <person name="Walker B."/>
            <person name="Young S."/>
            <person name="Zeng Q."/>
            <person name="Gargeya S."/>
            <person name="Fitzgerald M."/>
            <person name="Haas B."/>
            <person name="Abouelleil A."/>
            <person name="Allen A.W."/>
            <person name="Alvarado L."/>
            <person name="Arachchi H.M."/>
            <person name="Berlin A.M."/>
            <person name="Chapman S.B."/>
            <person name="Gainer-Dewar J."/>
            <person name="Goldberg J."/>
            <person name="Griggs A."/>
            <person name="Gujja S."/>
            <person name="Hansen M."/>
            <person name="Howarth C."/>
            <person name="Imamovic A."/>
            <person name="Ireland A."/>
            <person name="Larimer J."/>
            <person name="McCowan C."/>
            <person name="Murphy C."/>
            <person name="Pearson M."/>
            <person name="Poon T.W."/>
            <person name="Priest M."/>
            <person name="Roberts A."/>
            <person name="Saif S."/>
            <person name="Shea T."/>
            <person name="Sisk P."/>
            <person name="Sykes S."/>
            <person name="Wortman J."/>
            <person name="Nusbaum C."/>
            <person name="Birren B."/>
        </authorList>
    </citation>
    <scope>NUCLEOTIDE SEQUENCE [LARGE SCALE GENOMIC DNA]</scope>
    <source>
        <strain evidence="5 7">ATCC 43197</strain>
    </source>
</reference>
<sequence length="299" mass="32546">MSILCVGQAVYDLTFPVNEPLVENQKYRIPDRHECMGAPAANAAYLCGSWGAEAALIARVGEDLFGQEIVRTLVAGGVDAASIYCDPKQATSISCIVVNQQNGHRTILNSPMREQRFPIVWPDKAPQVLLVDGHELSATLEALKKYPAALSIMDAGTYKPELAEVVQAVDYLVCSEDFAYQATGLPIQLDEPDQIKEVFKQLRTLNGNQLVITIGDQGCLWQEQEIIHHVPAFKVAPVDTTGAGDIFHGAFAFCLEQKKSLRETIIFSSAASALSVQKIGGQTSIPTLAEVRAFISKEE</sequence>
<keyword evidence="1" id="KW-0808">Transferase</keyword>
<dbReference type="eggNOG" id="COG0524">
    <property type="taxonomic scope" value="Bacteria"/>
</dbReference>
<evidence type="ECO:0000256" key="2">
    <source>
        <dbReference type="ARBA" id="ARBA00022777"/>
    </source>
</evidence>
<dbReference type="AlphaFoldDB" id="R2P8C4"/>
<feature type="domain" description="Carbohydrate kinase PfkB" evidence="3">
    <location>
        <begin position="2"/>
        <end position="287"/>
    </location>
</feature>
<dbReference type="RefSeq" id="WP_010740232.1">
    <property type="nucleotide sequence ID" value="NZ_KB946250.1"/>
</dbReference>
<accession>R2P8C4</accession>
<evidence type="ECO:0000313" key="5">
    <source>
        <dbReference type="EMBL" id="EOT64838.1"/>
    </source>
</evidence>